<gene>
    <name evidence="2" type="ORF">L249_0322</name>
</gene>
<feature type="compositionally biased region" description="Polar residues" evidence="1">
    <location>
        <begin position="700"/>
        <end position="720"/>
    </location>
</feature>
<protein>
    <submittedName>
        <fullName evidence="2">Uncharacterized protein</fullName>
    </submittedName>
</protein>
<name>A0A367LFY6_9HYPO</name>
<accession>A0A367LFY6</accession>
<keyword evidence="3" id="KW-1185">Reference proteome</keyword>
<feature type="compositionally biased region" description="Basic and acidic residues" evidence="1">
    <location>
        <begin position="381"/>
        <end position="391"/>
    </location>
</feature>
<organism evidence="2 3">
    <name type="scientific">Ophiocordyceps polyrhachis-furcata BCC 54312</name>
    <dbReference type="NCBI Taxonomy" id="1330021"/>
    <lineage>
        <taxon>Eukaryota</taxon>
        <taxon>Fungi</taxon>
        <taxon>Dikarya</taxon>
        <taxon>Ascomycota</taxon>
        <taxon>Pezizomycotina</taxon>
        <taxon>Sordariomycetes</taxon>
        <taxon>Hypocreomycetidae</taxon>
        <taxon>Hypocreales</taxon>
        <taxon>Ophiocordycipitaceae</taxon>
        <taxon>Ophiocordyceps</taxon>
    </lineage>
</organism>
<feature type="region of interest" description="Disordered" evidence="1">
    <location>
        <begin position="1"/>
        <end position="105"/>
    </location>
</feature>
<dbReference type="AlphaFoldDB" id="A0A367LFY6"/>
<evidence type="ECO:0000256" key="1">
    <source>
        <dbReference type="SAM" id="MobiDB-lite"/>
    </source>
</evidence>
<reference evidence="2 3" key="1">
    <citation type="journal article" date="2015" name="BMC Genomics">
        <title>Insights from the genome of Ophiocordyceps polyrhachis-furcata to pathogenicity and host specificity in insect fungi.</title>
        <authorList>
            <person name="Wichadakul D."/>
            <person name="Kobmoo N."/>
            <person name="Ingsriswang S."/>
            <person name="Tangphatsornruang S."/>
            <person name="Chantasingh D."/>
            <person name="Luangsa-ard J.J."/>
            <person name="Eurwilaichitr L."/>
        </authorList>
    </citation>
    <scope>NUCLEOTIDE SEQUENCE [LARGE SCALE GENOMIC DNA]</scope>
    <source>
        <strain evidence="2 3">BCC 54312</strain>
    </source>
</reference>
<dbReference type="Pfam" id="PF01803">
    <property type="entry name" value="LIM_bind"/>
    <property type="match status" value="1"/>
</dbReference>
<comment type="caution">
    <text evidence="2">The sequence shown here is derived from an EMBL/GenBank/DDBJ whole genome shotgun (WGS) entry which is preliminary data.</text>
</comment>
<feature type="region of interest" description="Disordered" evidence="1">
    <location>
        <begin position="671"/>
        <end position="768"/>
    </location>
</feature>
<feature type="region of interest" description="Disordered" evidence="1">
    <location>
        <begin position="210"/>
        <end position="338"/>
    </location>
</feature>
<evidence type="ECO:0000313" key="2">
    <source>
        <dbReference type="EMBL" id="RCI13328.1"/>
    </source>
</evidence>
<dbReference type="EMBL" id="LKCN02000007">
    <property type="protein sequence ID" value="RCI13328.1"/>
    <property type="molecule type" value="Genomic_DNA"/>
</dbReference>
<feature type="compositionally biased region" description="Low complexity" evidence="1">
    <location>
        <begin position="254"/>
        <end position="338"/>
    </location>
</feature>
<evidence type="ECO:0000313" key="3">
    <source>
        <dbReference type="Proteomes" id="UP000253664"/>
    </source>
</evidence>
<dbReference type="PANTHER" id="PTHR10378">
    <property type="entry name" value="LIM DOMAIN-BINDING PROTEIN"/>
    <property type="match status" value="1"/>
</dbReference>
<feature type="compositionally biased region" description="Gly residues" evidence="1">
    <location>
        <begin position="38"/>
        <end position="57"/>
    </location>
</feature>
<dbReference type="STRING" id="1330021.A0A367LFY6"/>
<dbReference type="OrthoDB" id="774557at2759"/>
<feature type="compositionally biased region" description="Basic residues" evidence="1">
    <location>
        <begin position="759"/>
        <end position="768"/>
    </location>
</feature>
<dbReference type="InterPro" id="IPR029005">
    <property type="entry name" value="LIM-bd/SEUSS"/>
</dbReference>
<feature type="region of interest" description="Disordered" evidence="1">
    <location>
        <begin position="381"/>
        <end position="401"/>
    </location>
</feature>
<feature type="region of interest" description="Disordered" evidence="1">
    <location>
        <begin position="555"/>
        <end position="579"/>
    </location>
</feature>
<dbReference type="Proteomes" id="UP000253664">
    <property type="component" value="Unassembled WGS sequence"/>
</dbReference>
<proteinExistence type="predicted"/>
<sequence>MATSMGPNFTGHPAGMPHQAVAGHPMGPGMPPNAAQQGGPGGGMPQQFGGGHMGPGGQVNPALMAGLPPGVNPHALQHLTPAQQQHLFQQQQHHHQQQQQHMQNQYHNPSAIAAMRQHQLLQHQQQQARQALLTQQGMHNIGVANGLPMGMQLSHQQMQQLRNAGRLGQVSFFSCHVIMLILGDELTVKRQHPQAQAVMAQQIALQQAQQAAAHSQGMPGGPAQGQHMQMSAPSMAAVQQQSQNHMGGGGQNQMGGQQQPGGQQTPCHPQSQPGQPQQPGQQPQQTPQQGSQAGTPAPSGQQTPSQTPAPTPGQLQPGQGQGQPQQMHHQAPPHMAAAHQLAMTSSFLQQQRRDGSKSQCLLKLLQFSEHLSGYPVSPRLLSERSRVRESRQSSNKQVGKGAKAKDDLSYWNMFVARFFSPSGVFRHSLYISDAKEPMDKQYEIAYPAIARYFHTHFGSGVKSMQLFMDRGVTDRPLPGDCHCIENARSSIVYWYETGSHLVATGTLRVHFDAEQRIELFEFLTTGHEEYISRKKVIDAAKPAHMWLKEWHTVNSQDAKQSPEMSKKSKAKALRSPQTQPPEVLVNLPDCAVNGKGVTEAVHQFLEIVEVISQMTPLIGFCHSNPGVGPYAALDQYVSTYISGGPPAMNGHVPPQQGPRTPSFGPFAIGASPATVHMNLPGSPHMGSPAPGHMQAPGMQLQASQQGTSSSGPSANTSPASNKRRRPSGIKEEEGSGAPAPAPQVNGAPNRSNKPPTPRMPKRVKGNPM</sequence>
<feature type="compositionally biased region" description="Low complexity" evidence="1">
    <location>
        <begin position="83"/>
        <end position="105"/>
    </location>
</feature>